<evidence type="ECO:0000256" key="4">
    <source>
        <dbReference type="ARBA" id="ARBA00022741"/>
    </source>
</evidence>
<evidence type="ECO:0000256" key="6">
    <source>
        <dbReference type="ARBA" id="ARBA00022967"/>
    </source>
</evidence>
<dbReference type="SFLD" id="SFLDG00002">
    <property type="entry name" value="C1.7:_P-type_atpase_like"/>
    <property type="match status" value="1"/>
</dbReference>
<dbReference type="SUPFAM" id="SSF81665">
    <property type="entry name" value="Calcium ATPase, transmembrane domain M"/>
    <property type="match status" value="1"/>
</dbReference>
<evidence type="ECO:0000256" key="8">
    <source>
        <dbReference type="ARBA" id="ARBA00023136"/>
    </source>
</evidence>
<evidence type="ECO:0000256" key="2">
    <source>
        <dbReference type="ARBA" id="ARBA00005675"/>
    </source>
</evidence>
<dbReference type="Gene3D" id="3.40.50.1000">
    <property type="entry name" value="HAD superfamily/HAD-like"/>
    <property type="match status" value="1"/>
</dbReference>
<dbReference type="Pfam" id="PF00690">
    <property type="entry name" value="Cation_ATPase_N"/>
    <property type="match status" value="1"/>
</dbReference>
<dbReference type="PANTHER" id="PTHR43294:SF20">
    <property type="entry name" value="P-TYPE ATPASE"/>
    <property type="match status" value="1"/>
</dbReference>
<feature type="transmembrane region" description="Helical" evidence="9">
    <location>
        <begin position="787"/>
        <end position="805"/>
    </location>
</feature>
<dbReference type="PRINTS" id="PR00120">
    <property type="entry name" value="HATPASE"/>
</dbReference>
<dbReference type="SFLD" id="SFLDS00003">
    <property type="entry name" value="Haloacid_Dehalogenase"/>
    <property type="match status" value="1"/>
</dbReference>
<dbReference type="Pfam" id="PF00689">
    <property type="entry name" value="Cation_ATPase_C"/>
    <property type="match status" value="1"/>
</dbReference>
<accession>A0ABS7XWA2</accession>
<evidence type="ECO:0000259" key="10">
    <source>
        <dbReference type="SMART" id="SM00831"/>
    </source>
</evidence>
<keyword evidence="12" id="KW-1185">Reference proteome</keyword>
<dbReference type="PANTHER" id="PTHR43294">
    <property type="entry name" value="SODIUM/POTASSIUM-TRANSPORTING ATPASE SUBUNIT ALPHA"/>
    <property type="match status" value="1"/>
</dbReference>
<dbReference type="Gene3D" id="2.70.150.10">
    <property type="entry name" value="Calcium-transporting ATPase, cytoplasmic transduction domain A"/>
    <property type="match status" value="1"/>
</dbReference>
<dbReference type="InterPro" id="IPR023299">
    <property type="entry name" value="ATPase_P-typ_cyto_dom_N"/>
</dbReference>
<evidence type="ECO:0000256" key="3">
    <source>
        <dbReference type="ARBA" id="ARBA00022692"/>
    </source>
</evidence>
<feature type="transmembrane region" description="Helical" evidence="9">
    <location>
        <begin position="850"/>
        <end position="872"/>
    </location>
</feature>
<dbReference type="PROSITE" id="PS00154">
    <property type="entry name" value="ATPASE_E1_E2"/>
    <property type="match status" value="1"/>
</dbReference>
<feature type="transmembrane region" description="Helical" evidence="9">
    <location>
        <begin position="710"/>
        <end position="730"/>
    </location>
</feature>
<dbReference type="PRINTS" id="PR00119">
    <property type="entry name" value="CATATPASE"/>
</dbReference>
<dbReference type="Proteomes" id="UP001198901">
    <property type="component" value="Unassembled WGS sequence"/>
</dbReference>
<evidence type="ECO:0000256" key="5">
    <source>
        <dbReference type="ARBA" id="ARBA00022840"/>
    </source>
</evidence>
<evidence type="ECO:0000256" key="9">
    <source>
        <dbReference type="SAM" id="Phobius"/>
    </source>
</evidence>
<keyword evidence="3 9" id="KW-0812">Transmembrane</keyword>
<dbReference type="InterPro" id="IPR018303">
    <property type="entry name" value="ATPase_P-typ_P_site"/>
</dbReference>
<dbReference type="InterPro" id="IPR006068">
    <property type="entry name" value="ATPase_P-typ_cation-transptr_C"/>
</dbReference>
<feature type="transmembrane region" description="Helical" evidence="9">
    <location>
        <begin position="245"/>
        <end position="263"/>
    </location>
</feature>
<dbReference type="NCBIfam" id="TIGR01494">
    <property type="entry name" value="ATPase_P-type"/>
    <property type="match status" value="2"/>
</dbReference>
<protein>
    <submittedName>
        <fullName evidence="11">Cation-transporting P-type ATPase</fullName>
    </submittedName>
</protein>
<dbReference type="Gene3D" id="1.20.1110.10">
    <property type="entry name" value="Calcium-transporting ATPase, transmembrane domain"/>
    <property type="match status" value="1"/>
</dbReference>
<feature type="transmembrane region" description="Helical" evidence="9">
    <location>
        <begin position="269"/>
        <end position="296"/>
    </location>
</feature>
<dbReference type="RefSeq" id="WP_224531266.1">
    <property type="nucleotide sequence ID" value="NZ_JAIUJR010000011.1"/>
</dbReference>
<dbReference type="Gene3D" id="3.40.1110.10">
    <property type="entry name" value="Calcium-transporting ATPase, cytoplasmic domain N"/>
    <property type="match status" value="1"/>
</dbReference>
<feature type="domain" description="Cation-transporting P-type ATPase N-terminal" evidence="10">
    <location>
        <begin position="4"/>
        <end position="78"/>
    </location>
</feature>
<sequence>MMKNPHAIPVTEVVQKMNVNPHTGLSTIEARKRRATYGMNRLSEDRTKSAWRIAFEQFLDPIIYVLGVAMILAFAFQEWVEGFAVLAVILLTAMIGFFMELQAVRSVEALQKIAQTVSNTLRQGKIKSIKARFLVPGDIILLQSGDVVPADARIIEHRGLATKEAVLTGESNQIEKSNDVIPLNSILAERKNMLFSGTIIARGYGKAIVTAIGSNTEIGEINRLTQKAKKEHSPLEKRLNKLSRWLILFTLVLAIIITISGYFQGRDLFLMVKIGIALAVAAIPEGLPIVATIALARGMVRLSKQKVIIKKLEAVQTLGETTIVCTDKTGTLTEDKMSVHHIILNDNQWTNRDIKTQCDQIKENDAFKYLIRVAVLCNNYNGEDNLSNGDSIENALVDFAKKIDYNPIEIQNKYPRLAEIPFDTDTKIMATLNRFKNNYIVCVKGAIEQVLSSCKYILGNNGIQPIKNKNQWNEDINKFAATGLRLLAFAYRETNIKPIENELVKDLTFVGCIGFLDPPREDVKQAIQTYKNAGIKVVMITGDHPNTARKIAEEVGLLSINNSEASVIRGSELESYEGKDEEQEKAIMNALVFARMVPSQKLDLVEFYQKHNAVVGMIGDGVNDAPALKKADIGIAMGIRGTEAAKEVSDVILMDDKFTSTELAIRQGRTIYENIRHFVVYLLSCNLAEIIAVSIASLSKLPLPLLPLQILFLNLVTDVFPALALGMGKGDARIMEQPPRHPDEPIISKKLWISTFIYGLSITAVVLGVTIYAHFIKSWSYEVVNNMAFYTLVLAQLINVFNMPNRSFSFFKNAVTTNLWVWIAIALSLLIVVIAYYMPILQTVLSLVKITVEQFIIVCVFGMSSLLLIQLIKRLGGTV</sequence>
<proteinExistence type="inferred from homology"/>
<evidence type="ECO:0000256" key="1">
    <source>
        <dbReference type="ARBA" id="ARBA00004141"/>
    </source>
</evidence>
<reference evidence="12" key="1">
    <citation type="submission" date="2023-07" db="EMBL/GenBank/DDBJ databases">
        <authorList>
            <person name="Yue Y."/>
        </authorList>
    </citation>
    <scope>NUCLEOTIDE SEQUENCE [LARGE SCALE GENOMIC DNA]</scope>
    <source>
        <strain evidence="12">D23</strain>
    </source>
</reference>
<feature type="transmembrane region" description="Helical" evidence="9">
    <location>
        <begin position="751"/>
        <end position="775"/>
    </location>
</feature>
<dbReference type="InterPro" id="IPR001757">
    <property type="entry name" value="P_typ_ATPase"/>
</dbReference>
<name>A0ABS7XWA2_9FLAO</name>
<dbReference type="InterPro" id="IPR059000">
    <property type="entry name" value="ATPase_P-type_domA"/>
</dbReference>
<dbReference type="InterPro" id="IPR050510">
    <property type="entry name" value="Cation_transp_ATPase_P-type"/>
</dbReference>
<feature type="transmembrane region" description="Helical" evidence="9">
    <location>
        <begin position="678"/>
        <end position="698"/>
    </location>
</feature>
<comment type="caution">
    <text evidence="11">The sequence shown here is derived from an EMBL/GenBank/DDBJ whole genome shotgun (WGS) entry which is preliminary data.</text>
</comment>
<dbReference type="Pfam" id="PF13246">
    <property type="entry name" value="Cation_ATPase"/>
    <property type="match status" value="1"/>
</dbReference>
<dbReference type="SUPFAM" id="SSF81660">
    <property type="entry name" value="Metal cation-transporting ATPase, ATP-binding domain N"/>
    <property type="match status" value="1"/>
</dbReference>
<dbReference type="InterPro" id="IPR004014">
    <property type="entry name" value="ATPase_P-typ_cation-transptr_N"/>
</dbReference>
<gene>
    <name evidence="11" type="ORF">LBU54_13990</name>
</gene>
<keyword evidence="8 9" id="KW-0472">Membrane</keyword>
<dbReference type="SFLD" id="SFLDF00027">
    <property type="entry name" value="p-type_atpase"/>
    <property type="match status" value="1"/>
</dbReference>
<keyword evidence="4" id="KW-0547">Nucleotide-binding</keyword>
<keyword evidence="6" id="KW-1278">Translocase</keyword>
<dbReference type="InterPro" id="IPR023298">
    <property type="entry name" value="ATPase_P-typ_TM_dom_sf"/>
</dbReference>
<keyword evidence="5" id="KW-0067">ATP-binding</keyword>
<evidence type="ECO:0000313" key="12">
    <source>
        <dbReference type="Proteomes" id="UP001198901"/>
    </source>
</evidence>
<organism evidence="11 12">
    <name type="scientific">Winogradskyella alexanderae</name>
    <dbReference type="NCBI Taxonomy" id="2877123"/>
    <lineage>
        <taxon>Bacteria</taxon>
        <taxon>Pseudomonadati</taxon>
        <taxon>Bacteroidota</taxon>
        <taxon>Flavobacteriia</taxon>
        <taxon>Flavobacteriales</taxon>
        <taxon>Flavobacteriaceae</taxon>
        <taxon>Winogradskyella</taxon>
    </lineage>
</organism>
<dbReference type="Pfam" id="PF00122">
    <property type="entry name" value="E1-E2_ATPase"/>
    <property type="match status" value="1"/>
</dbReference>
<keyword evidence="7 9" id="KW-1133">Transmembrane helix</keyword>
<evidence type="ECO:0000313" key="11">
    <source>
        <dbReference type="EMBL" id="MCA0133703.1"/>
    </source>
</evidence>
<comment type="subcellular location">
    <subcellularLocation>
        <location evidence="1">Membrane</location>
        <topology evidence="1">Multi-pass membrane protein</topology>
    </subcellularLocation>
</comment>
<dbReference type="InterPro" id="IPR023214">
    <property type="entry name" value="HAD_sf"/>
</dbReference>
<dbReference type="InterPro" id="IPR044492">
    <property type="entry name" value="P_typ_ATPase_HD_dom"/>
</dbReference>
<dbReference type="EMBL" id="JAIUJR010000011">
    <property type="protein sequence ID" value="MCA0133703.1"/>
    <property type="molecule type" value="Genomic_DNA"/>
</dbReference>
<dbReference type="SMART" id="SM00831">
    <property type="entry name" value="Cation_ATPase_N"/>
    <property type="match status" value="1"/>
</dbReference>
<dbReference type="InterPro" id="IPR036412">
    <property type="entry name" value="HAD-like_sf"/>
</dbReference>
<comment type="similarity">
    <text evidence="2">Belongs to the cation transport ATPase (P-type) (TC 3.A.3) family. Type IIA subfamily.</text>
</comment>
<feature type="transmembrane region" description="Helical" evidence="9">
    <location>
        <begin position="82"/>
        <end position="101"/>
    </location>
</feature>
<feature type="transmembrane region" description="Helical" evidence="9">
    <location>
        <begin position="817"/>
        <end position="838"/>
    </location>
</feature>
<dbReference type="SUPFAM" id="SSF81653">
    <property type="entry name" value="Calcium ATPase, transduction domain A"/>
    <property type="match status" value="1"/>
</dbReference>
<dbReference type="InterPro" id="IPR008250">
    <property type="entry name" value="ATPase_P-typ_transduc_dom_A_sf"/>
</dbReference>
<dbReference type="SUPFAM" id="SSF56784">
    <property type="entry name" value="HAD-like"/>
    <property type="match status" value="1"/>
</dbReference>
<evidence type="ECO:0000256" key="7">
    <source>
        <dbReference type="ARBA" id="ARBA00022989"/>
    </source>
</evidence>
<feature type="transmembrane region" description="Helical" evidence="9">
    <location>
        <begin position="58"/>
        <end position="76"/>
    </location>
</feature>